<dbReference type="Proteomes" id="UP000565715">
    <property type="component" value="Unassembled WGS sequence"/>
</dbReference>
<protein>
    <submittedName>
        <fullName evidence="1">Molybdenum cofactor biosynthesis protein MoaE</fullName>
    </submittedName>
</protein>
<gene>
    <name evidence="1" type="ORF">HGA13_20810</name>
</gene>
<evidence type="ECO:0000313" key="2">
    <source>
        <dbReference type="Proteomes" id="UP000565715"/>
    </source>
</evidence>
<dbReference type="Gene3D" id="3.90.1170.40">
    <property type="entry name" value="Molybdopterin biosynthesis MoaE subunit"/>
    <property type="match status" value="1"/>
</dbReference>
<comment type="caution">
    <text evidence="1">The sequence shown here is derived from an EMBL/GenBank/DDBJ whole genome shotgun (WGS) entry which is preliminary data.</text>
</comment>
<dbReference type="AlphaFoldDB" id="A0A846XGJ6"/>
<keyword evidence="2" id="KW-1185">Reference proteome</keyword>
<organism evidence="1 2">
    <name type="scientific">Nocardia speluncae</name>
    <dbReference type="NCBI Taxonomy" id="419477"/>
    <lineage>
        <taxon>Bacteria</taxon>
        <taxon>Bacillati</taxon>
        <taxon>Actinomycetota</taxon>
        <taxon>Actinomycetes</taxon>
        <taxon>Mycobacteriales</taxon>
        <taxon>Nocardiaceae</taxon>
        <taxon>Nocardia</taxon>
    </lineage>
</organism>
<reference evidence="1 2" key="1">
    <citation type="submission" date="2020-04" db="EMBL/GenBank/DDBJ databases">
        <title>MicrobeNet Type strains.</title>
        <authorList>
            <person name="Nicholson A.C."/>
        </authorList>
    </citation>
    <scope>NUCLEOTIDE SEQUENCE [LARGE SCALE GENOMIC DNA]</scope>
    <source>
        <strain evidence="1 2">DSM 45078</strain>
    </source>
</reference>
<dbReference type="PANTHER" id="PTHR23404">
    <property type="entry name" value="MOLYBDOPTERIN SYNTHASE RELATED"/>
    <property type="match status" value="1"/>
</dbReference>
<dbReference type="GO" id="GO:0006777">
    <property type="term" value="P:Mo-molybdopterin cofactor biosynthetic process"/>
    <property type="evidence" value="ECO:0007669"/>
    <property type="project" value="InterPro"/>
</dbReference>
<accession>A0A846XGJ6</accession>
<sequence length="151" mass="15868">MPEKSAQHPGGSGEVRLAEISDRPLEPAVVDAAVRGPSFGAVVVFTGLVRDHDSGQAVSALEYSAHPQATRFLRECCAAIAESTGLPVAAVHRVGELAVGDLAIVTAVAAPHRAQAFAACSALVDRIKHEVPIWKRQMFTDGMSEWVNACG</sequence>
<name>A0A846XGJ6_9NOCA</name>
<dbReference type="EMBL" id="JAAXOO010000005">
    <property type="protein sequence ID" value="NKY35491.1"/>
    <property type="molecule type" value="Genomic_DNA"/>
</dbReference>
<dbReference type="RefSeq" id="WP_068041950.1">
    <property type="nucleotide sequence ID" value="NZ_JAAXOO010000005.1"/>
</dbReference>
<proteinExistence type="predicted"/>
<dbReference type="InterPro" id="IPR036563">
    <property type="entry name" value="MoaE_sf"/>
</dbReference>
<dbReference type="InterPro" id="IPR003448">
    <property type="entry name" value="Mopterin_biosynth_MoaE"/>
</dbReference>
<dbReference type="CDD" id="cd00756">
    <property type="entry name" value="MoaE"/>
    <property type="match status" value="1"/>
</dbReference>
<dbReference type="SUPFAM" id="SSF54690">
    <property type="entry name" value="Molybdopterin synthase subunit MoaE"/>
    <property type="match status" value="1"/>
</dbReference>
<dbReference type="Pfam" id="PF02391">
    <property type="entry name" value="MoaE"/>
    <property type="match status" value="1"/>
</dbReference>
<evidence type="ECO:0000313" key="1">
    <source>
        <dbReference type="EMBL" id="NKY35491.1"/>
    </source>
</evidence>